<dbReference type="Proteomes" id="UP000007305">
    <property type="component" value="Chromosome 2"/>
</dbReference>
<keyword evidence="3" id="KW-1185">Reference proteome</keyword>
<feature type="compositionally biased region" description="Basic and acidic residues" evidence="1">
    <location>
        <begin position="51"/>
        <end position="60"/>
    </location>
</feature>
<feature type="region of interest" description="Disordered" evidence="1">
    <location>
        <begin position="19"/>
        <end position="119"/>
    </location>
</feature>
<dbReference type="AlphaFoldDB" id="A0A804MEJ7"/>
<reference evidence="2" key="3">
    <citation type="submission" date="2021-05" db="UniProtKB">
        <authorList>
            <consortium name="EnsemblPlants"/>
        </authorList>
    </citation>
    <scope>IDENTIFICATION</scope>
    <source>
        <strain evidence="2">cv. B73</strain>
    </source>
</reference>
<proteinExistence type="predicted"/>
<name>A0A804MEJ7_MAIZE</name>
<protein>
    <submittedName>
        <fullName evidence="2">Uncharacterized protein</fullName>
    </submittedName>
</protein>
<evidence type="ECO:0000313" key="3">
    <source>
        <dbReference type="Proteomes" id="UP000007305"/>
    </source>
</evidence>
<evidence type="ECO:0000313" key="2">
    <source>
        <dbReference type="EnsemblPlants" id="Zm00001eb079520_P001"/>
    </source>
</evidence>
<accession>A0A804MEJ7</accession>
<dbReference type="EnsemblPlants" id="Zm00001eb079520_T001">
    <property type="protein sequence ID" value="Zm00001eb079520_P001"/>
    <property type="gene ID" value="Zm00001eb079520"/>
</dbReference>
<feature type="compositionally biased region" description="Basic and acidic residues" evidence="1">
    <location>
        <begin position="67"/>
        <end position="82"/>
    </location>
</feature>
<dbReference type="InParanoid" id="A0A804MEJ7"/>
<reference evidence="3" key="1">
    <citation type="submission" date="2015-12" db="EMBL/GenBank/DDBJ databases">
        <title>Update maize B73 reference genome by single molecule sequencing technologies.</title>
        <authorList>
            <consortium name="Maize Genome Sequencing Project"/>
            <person name="Ware D."/>
        </authorList>
    </citation>
    <scope>NUCLEOTIDE SEQUENCE [LARGE SCALE GENOMIC DNA]</scope>
    <source>
        <strain evidence="3">cv. B73</strain>
    </source>
</reference>
<evidence type="ECO:0000256" key="1">
    <source>
        <dbReference type="SAM" id="MobiDB-lite"/>
    </source>
</evidence>
<feature type="compositionally biased region" description="Basic and acidic residues" evidence="1">
    <location>
        <begin position="22"/>
        <end position="34"/>
    </location>
</feature>
<feature type="compositionally biased region" description="Polar residues" evidence="1">
    <location>
        <begin position="35"/>
        <end position="50"/>
    </location>
</feature>
<organism evidence="2 3">
    <name type="scientific">Zea mays</name>
    <name type="common">Maize</name>
    <dbReference type="NCBI Taxonomy" id="4577"/>
    <lineage>
        <taxon>Eukaryota</taxon>
        <taxon>Viridiplantae</taxon>
        <taxon>Streptophyta</taxon>
        <taxon>Embryophyta</taxon>
        <taxon>Tracheophyta</taxon>
        <taxon>Spermatophyta</taxon>
        <taxon>Magnoliopsida</taxon>
        <taxon>Liliopsida</taxon>
        <taxon>Poales</taxon>
        <taxon>Poaceae</taxon>
        <taxon>PACMAD clade</taxon>
        <taxon>Panicoideae</taxon>
        <taxon>Andropogonodae</taxon>
        <taxon>Andropogoneae</taxon>
        <taxon>Tripsacinae</taxon>
        <taxon>Zea</taxon>
    </lineage>
</organism>
<feature type="compositionally biased region" description="Basic residues" evidence="1">
    <location>
        <begin position="100"/>
        <end position="111"/>
    </location>
</feature>
<reference evidence="2" key="2">
    <citation type="submission" date="2019-07" db="EMBL/GenBank/DDBJ databases">
        <authorList>
            <person name="Seetharam A."/>
            <person name="Woodhouse M."/>
            <person name="Cannon E."/>
        </authorList>
    </citation>
    <scope>NUCLEOTIDE SEQUENCE [LARGE SCALE GENOMIC DNA]</scope>
    <source>
        <strain evidence="2">cv. B73</strain>
    </source>
</reference>
<dbReference type="Gramene" id="Zm00001eb079520_T001">
    <property type="protein sequence ID" value="Zm00001eb079520_P001"/>
    <property type="gene ID" value="Zm00001eb079520"/>
</dbReference>
<sequence>MLPVYYKTEKVQVIIEIVSSKDGIEREKEKKANDKSISQAPSQQLNTSESVSERARKQEHTLSGLRRRLDDECPAERGEVHCRRQARAASADHDQQQRQSRPRTSHRHARRALYTACGV</sequence>